<dbReference type="Gene3D" id="3.20.10.10">
    <property type="entry name" value="D-amino Acid Aminotransferase, subunit A, domain 2"/>
    <property type="match status" value="1"/>
</dbReference>
<protein>
    <recommendedName>
        <fullName evidence="3">Branched-subunit amino acid aminotransferase/4-amino-4-deoxychorismate lyase</fullName>
    </recommendedName>
</protein>
<organism evidence="1 2">
    <name type="scientific">Actinoplanes palleronii</name>
    <dbReference type="NCBI Taxonomy" id="113570"/>
    <lineage>
        <taxon>Bacteria</taxon>
        <taxon>Bacillati</taxon>
        <taxon>Actinomycetota</taxon>
        <taxon>Actinomycetes</taxon>
        <taxon>Micromonosporales</taxon>
        <taxon>Micromonosporaceae</taxon>
        <taxon>Actinoplanes</taxon>
    </lineage>
</organism>
<keyword evidence="2" id="KW-1185">Reference proteome</keyword>
<comment type="caution">
    <text evidence="1">The sequence shown here is derived from an EMBL/GenBank/DDBJ whole genome shotgun (WGS) entry which is preliminary data.</text>
</comment>
<dbReference type="EMBL" id="BOMS01000168">
    <property type="protein sequence ID" value="GIE73271.1"/>
    <property type="molecule type" value="Genomic_DNA"/>
</dbReference>
<evidence type="ECO:0000313" key="1">
    <source>
        <dbReference type="EMBL" id="GIE73271.1"/>
    </source>
</evidence>
<evidence type="ECO:0008006" key="3">
    <source>
        <dbReference type="Google" id="ProtNLM"/>
    </source>
</evidence>
<name>A0ABQ4BSN0_9ACTN</name>
<dbReference type="Gene3D" id="3.30.470.10">
    <property type="match status" value="1"/>
</dbReference>
<evidence type="ECO:0000313" key="2">
    <source>
        <dbReference type="Proteomes" id="UP000624709"/>
    </source>
</evidence>
<dbReference type="InterPro" id="IPR043131">
    <property type="entry name" value="BCAT-like_N"/>
</dbReference>
<dbReference type="SUPFAM" id="SSF56752">
    <property type="entry name" value="D-aminoacid aminotransferase-like PLP-dependent enzymes"/>
    <property type="match status" value="1"/>
</dbReference>
<dbReference type="NCBIfam" id="NF006734">
    <property type="entry name" value="PRK09266.1"/>
    <property type="match status" value="1"/>
</dbReference>
<dbReference type="RefSeq" id="WP_203830891.1">
    <property type="nucleotide sequence ID" value="NZ_BAAATY010000070.1"/>
</dbReference>
<dbReference type="InterPro" id="IPR036038">
    <property type="entry name" value="Aminotransferase-like"/>
</dbReference>
<sequence>MVHVEIDGAPAALDALYRAATWNFGHFTSMQVRGRAVAGLEFHLRRLREASAVLFPGETPPADQRVLDLIGHALGAERDASVRVTVLPGATVMVSVTEPAPDAAQAPLRLRTITYERELPQLKHVATLGLTHHYLAARRDGFDDVLFAGRDGHVREGSVWNLVAFDGERVIWPDAPMLTGVTIQVLRRGLAKLGVPAEHRVLTTVSLAGLSAAAANSHCPAQPIAAVDGTDLAAHEPLTGLLWRAWREVPWDKLG</sequence>
<dbReference type="Proteomes" id="UP000624709">
    <property type="component" value="Unassembled WGS sequence"/>
</dbReference>
<proteinExistence type="predicted"/>
<dbReference type="Pfam" id="PF01063">
    <property type="entry name" value="Aminotran_4"/>
    <property type="match status" value="1"/>
</dbReference>
<accession>A0ABQ4BSN0</accession>
<dbReference type="InterPro" id="IPR043132">
    <property type="entry name" value="BCAT-like_C"/>
</dbReference>
<reference evidence="1 2" key="1">
    <citation type="submission" date="2021-01" db="EMBL/GenBank/DDBJ databases">
        <title>Whole genome shotgun sequence of Actinoplanes palleronii NBRC 14916.</title>
        <authorList>
            <person name="Komaki H."/>
            <person name="Tamura T."/>
        </authorList>
    </citation>
    <scope>NUCLEOTIDE SEQUENCE [LARGE SCALE GENOMIC DNA]</scope>
    <source>
        <strain evidence="1 2">NBRC 14916</strain>
    </source>
</reference>
<dbReference type="InterPro" id="IPR001544">
    <property type="entry name" value="Aminotrans_IV"/>
</dbReference>
<gene>
    <name evidence="1" type="ORF">Apa02nite_093790</name>
</gene>